<accession>A0A7V4TEH4</accession>
<evidence type="ECO:0000313" key="2">
    <source>
        <dbReference type="EMBL" id="HGY38355.1"/>
    </source>
</evidence>
<protein>
    <submittedName>
        <fullName evidence="2">Uncharacterized protein</fullName>
    </submittedName>
</protein>
<comment type="caution">
    <text evidence="2">The sequence shown here is derived from an EMBL/GenBank/DDBJ whole genome shotgun (WGS) entry which is preliminary data.</text>
</comment>
<name>A0A7V4TEH4_9BACT</name>
<reference evidence="2" key="1">
    <citation type="journal article" date="2020" name="mSystems">
        <title>Genome- and Community-Level Interaction Insights into Carbon Utilization and Element Cycling Functions of Hydrothermarchaeota in Hydrothermal Sediment.</title>
        <authorList>
            <person name="Zhou Z."/>
            <person name="Liu Y."/>
            <person name="Xu W."/>
            <person name="Pan J."/>
            <person name="Luo Z.H."/>
            <person name="Li M."/>
        </authorList>
    </citation>
    <scope>NUCLEOTIDE SEQUENCE [LARGE SCALE GENOMIC DNA]</scope>
    <source>
        <strain evidence="2">SpSt-82</strain>
    </source>
</reference>
<gene>
    <name evidence="2" type="ORF">ENW11_00870</name>
</gene>
<proteinExistence type="predicted"/>
<organism evidence="2">
    <name type="scientific">Candidatus Caldatribacterium saccharofermentans</name>
    <dbReference type="NCBI Taxonomy" id="1454753"/>
    <lineage>
        <taxon>Bacteria</taxon>
        <taxon>Pseudomonadati</taxon>
        <taxon>Atribacterota</taxon>
        <taxon>Atribacteria</taxon>
        <taxon>Atribacterales</taxon>
        <taxon>Candidatus Caldatribacteriaceae</taxon>
        <taxon>Candidatus Caldatribacterium</taxon>
    </lineage>
</organism>
<keyword evidence="1" id="KW-0732">Signal</keyword>
<feature type="signal peptide" evidence="1">
    <location>
        <begin position="1"/>
        <end position="26"/>
    </location>
</feature>
<sequence length="627" mass="69939">MKKAWQIVLLVCSLVLLTVALPEVHAWEDGCSRPRVSVSGTVVDEADFREYLKGQYPHRSWESLWQEIRATVLEELRENSPQVDFVEDGSGCDYSFSYALSLIAAGEDIEVAGVLEGEYTAVFMSSKLVQNNACGFPGSVLGVSVVRDDPDVFRTIERNIDRYGSLKDRILEYERTHRVPPRGPVMEFALGKPYVSPKLDEREMDIRVRVKNCQGELVFDRHHGQVVIFPRRTERGELHPTKGFPQDFVVTENLVLLEITGEEGGSVTYTLKEGLEPGFDLFQAKTCGIDMVRIQDVLPPVPIAGVALEVEPEEVYIAPGASTALEVRLFQVAPDGAHIPLGGEVVTIEANGLVDGSLKPQGEVRTDTEGKVLLMYQAGVEEEGVEVIARYQPREYPDAVEERTSVALVEEPECWRGTVDITVDLSYREAKESDPTECGRDESELTTKLHAHIRGELLLRPGQPATILSQDFSGTYEMTIKTFHESCVTTCRRKGGRGEVPVRPGSWESSETRVCGTLSERDFRVSASVVVDRKTGQYRFSCGFRGLVWRGFSEVLSRYHDVCTGETRETSTASLETELDRFEMSSGEIQGVTPDLKVVKGEKVVEYPLYTGTVKYAWDFQRIPCGE</sequence>
<feature type="chain" id="PRO_5030846301" evidence="1">
    <location>
        <begin position="27"/>
        <end position="627"/>
    </location>
</feature>
<dbReference type="AlphaFoldDB" id="A0A7V4TEH4"/>
<evidence type="ECO:0000256" key="1">
    <source>
        <dbReference type="SAM" id="SignalP"/>
    </source>
</evidence>
<dbReference type="EMBL" id="DTIY01000006">
    <property type="protein sequence ID" value="HGY38355.1"/>
    <property type="molecule type" value="Genomic_DNA"/>
</dbReference>